<dbReference type="EMBL" id="JBHRYN010000002">
    <property type="protein sequence ID" value="MFC3700039.1"/>
    <property type="molecule type" value="Genomic_DNA"/>
</dbReference>
<dbReference type="PANTHER" id="PTHR33931">
    <property type="entry name" value="HOLIN-LIKE PROTEIN CIDA-RELATED"/>
    <property type="match status" value="1"/>
</dbReference>
<dbReference type="Pfam" id="PF03788">
    <property type="entry name" value="LrgA"/>
    <property type="match status" value="1"/>
</dbReference>
<dbReference type="RefSeq" id="WP_377361842.1">
    <property type="nucleotide sequence ID" value="NZ_JBHRYN010000002.1"/>
</dbReference>
<keyword evidence="5 6" id="KW-0472">Membrane</keyword>
<evidence type="ECO:0000256" key="5">
    <source>
        <dbReference type="ARBA" id="ARBA00023136"/>
    </source>
</evidence>
<proteinExistence type="predicted"/>
<gene>
    <name evidence="7" type="ORF">ACFOND_00185</name>
</gene>
<comment type="subcellular location">
    <subcellularLocation>
        <location evidence="1">Cell membrane</location>
        <topology evidence="1">Multi-pass membrane protein</topology>
    </subcellularLocation>
</comment>
<evidence type="ECO:0000313" key="8">
    <source>
        <dbReference type="Proteomes" id="UP001595710"/>
    </source>
</evidence>
<protein>
    <submittedName>
        <fullName evidence="7">CidA/LrgA family protein</fullName>
    </submittedName>
</protein>
<name>A0ABV7WNY4_9GAMM</name>
<evidence type="ECO:0000256" key="3">
    <source>
        <dbReference type="ARBA" id="ARBA00022692"/>
    </source>
</evidence>
<dbReference type="PANTHER" id="PTHR33931:SF2">
    <property type="entry name" value="HOLIN-LIKE PROTEIN CIDA"/>
    <property type="match status" value="1"/>
</dbReference>
<evidence type="ECO:0000256" key="2">
    <source>
        <dbReference type="ARBA" id="ARBA00022475"/>
    </source>
</evidence>
<organism evidence="7 8">
    <name type="scientific">Reinekea marina</name>
    <dbReference type="NCBI Taxonomy" id="1310421"/>
    <lineage>
        <taxon>Bacteria</taxon>
        <taxon>Pseudomonadati</taxon>
        <taxon>Pseudomonadota</taxon>
        <taxon>Gammaproteobacteria</taxon>
        <taxon>Oceanospirillales</taxon>
        <taxon>Saccharospirillaceae</taxon>
        <taxon>Reinekea</taxon>
    </lineage>
</organism>
<dbReference type="Proteomes" id="UP001595710">
    <property type="component" value="Unassembled WGS sequence"/>
</dbReference>
<feature type="transmembrane region" description="Helical" evidence="6">
    <location>
        <begin position="37"/>
        <end position="57"/>
    </location>
</feature>
<feature type="transmembrane region" description="Helical" evidence="6">
    <location>
        <begin position="89"/>
        <end position="112"/>
    </location>
</feature>
<evidence type="ECO:0000256" key="6">
    <source>
        <dbReference type="SAM" id="Phobius"/>
    </source>
</evidence>
<evidence type="ECO:0000256" key="1">
    <source>
        <dbReference type="ARBA" id="ARBA00004651"/>
    </source>
</evidence>
<keyword evidence="8" id="KW-1185">Reference proteome</keyword>
<evidence type="ECO:0000256" key="4">
    <source>
        <dbReference type="ARBA" id="ARBA00022989"/>
    </source>
</evidence>
<accession>A0ABV7WNY4</accession>
<keyword evidence="2" id="KW-1003">Cell membrane</keyword>
<keyword evidence="4 6" id="KW-1133">Transmembrane helix</keyword>
<evidence type="ECO:0000313" key="7">
    <source>
        <dbReference type="EMBL" id="MFC3700039.1"/>
    </source>
</evidence>
<feature type="transmembrane region" description="Helical" evidence="6">
    <location>
        <begin position="7"/>
        <end position="31"/>
    </location>
</feature>
<keyword evidence="3 6" id="KW-0812">Transmembrane</keyword>
<reference evidence="8" key="1">
    <citation type="journal article" date="2019" name="Int. J. Syst. Evol. Microbiol.">
        <title>The Global Catalogue of Microorganisms (GCM) 10K type strain sequencing project: providing services to taxonomists for standard genome sequencing and annotation.</title>
        <authorList>
            <consortium name="The Broad Institute Genomics Platform"/>
            <consortium name="The Broad Institute Genome Sequencing Center for Infectious Disease"/>
            <person name="Wu L."/>
            <person name="Ma J."/>
        </authorList>
    </citation>
    <scope>NUCLEOTIDE SEQUENCE [LARGE SCALE GENOMIC DNA]</scope>
    <source>
        <strain evidence="8">CECT 8288</strain>
    </source>
</reference>
<feature type="transmembrane region" description="Helical" evidence="6">
    <location>
        <begin position="64"/>
        <end position="83"/>
    </location>
</feature>
<sequence>MGNKRGIIVFGLFVLLLYWFLGSAFVAWVGWPIPGSVVGLMGLWLTLVIYGGVPNWLKLPSNLLIRYLTLMFVPAGVGLIEHLGRLYNLGVAMFVIIAISTLLTVLAMALVFKLLGKQS</sequence>
<comment type="caution">
    <text evidence="7">The sequence shown here is derived from an EMBL/GenBank/DDBJ whole genome shotgun (WGS) entry which is preliminary data.</text>
</comment>
<dbReference type="InterPro" id="IPR005538">
    <property type="entry name" value="LrgA/CidA"/>
</dbReference>